<organism evidence="2 3">
    <name type="scientific">Promicromonospora sukumoe</name>
    <dbReference type="NCBI Taxonomy" id="88382"/>
    <lineage>
        <taxon>Bacteria</taxon>
        <taxon>Bacillati</taxon>
        <taxon>Actinomycetota</taxon>
        <taxon>Actinomycetes</taxon>
        <taxon>Micrococcales</taxon>
        <taxon>Promicromonosporaceae</taxon>
        <taxon>Promicromonospora</taxon>
    </lineage>
</organism>
<name>A0A7W3JAT0_9MICO</name>
<proteinExistence type="predicted"/>
<reference evidence="2 3" key="1">
    <citation type="submission" date="2020-07" db="EMBL/GenBank/DDBJ databases">
        <title>Sequencing the genomes of 1000 actinobacteria strains.</title>
        <authorList>
            <person name="Klenk H.-P."/>
        </authorList>
    </citation>
    <scope>NUCLEOTIDE SEQUENCE [LARGE SCALE GENOMIC DNA]</scope>
    <source>
        <strain evidence="2 3">DSM 44121</strain>
    </source>
</reference>
<dbReference type="RefSeq" id="WP_182618305.1">
    <property type="nucleotide sequence ID" value="NZ_BAAATF010000011.1"/>
</dbReference>
<feature type="chain" id="PRO_5038460757" evidence="1">
    <location>
        <begin position="23"/>
        <end position="137"/>
    </location>
</feature>
<evidence type="ECO:0000256" key="1">
    <source>
        <dbReference type="SAM" id="SignalP"/>
    </source>
</evidence>
<evidence type="ECO:0000313" key="3">
    <source>
        <dbReference type="Proteomes" id="UP000540568"/>
    </source>
</evidence>
<gene>
    <name evidence="2" type="ORF">FHX71_003392</name>
</gene>
<sequence>MRTFWTFLTSTGLVTLVVLTLAACGTGSARKCEEALTAAATSVQNVVGAEFTCKRSFGNPSQKGSVTIAGSTETEVSAVMEDVLRAFAASPDLDDASVVYVDFANEDGSISVIEQLVGFNGTPSIGDIREHYGITPG</sequence>
<dbReference type="AlphaFoldDB" id="A0A7W3JAT0"/>
<keyword evidence="3" id="KW-1185">Reference proteome</keyword>
<evidence type="ECO:0000313" key="2">
    <source>
        <dbReference type="EMBL" id="MBA8809450.1"/>
    </source>
</evidence>
<dbReference type="EMBL" id="JACGWV010000001">
    <property type="protein sequence ID" value="MBA8809450.1"/>
    <property type="molecule type" value="Genomic_DNA"/>
</dbReference>
<protein>
    <submittedName>
        <fullName evidence="2">ABC-type phosphate transport system substrate-binding protein</fullName>
    </submittedName>
</protein>
<dbReference type="Proteomes" id="UP000540568">
    <property type="component" value="Unassembled WGS sequence"/>
</dbReference>
<keyword evidence="1" id="KW-0732">Signal</keyword>
<accession>A0A7W3JAT0</accession>
<feature type="signal peptide" evidence="1">
    <location>
        <begin position="1"/>
        <end position="22"/>
    </location>
</feature>
<comment type="caution">
    <text evidence="2">The sequence shown here is derived from an EMBL/GenBank/DDBJ whole genome shotgun (WGS) entry which is preliminary data.</text>
</comment>
<dbReference type="PROSITE" id="PS51257">
    <property type="entry name" value="PROKAR_LIPOPROTEIN"/>
    <property type="match status" value="1"/>
</dbReference>